<evidence type="ECO:0000313" key="2">
    <source>
        <dbReference type="EMBL" id="BBO77624.1"/>
    </source>
</evidence>
<dbReference type="RefSeq" id="WP_155306350.1">
    <property type="nucleotide sequence ID" value="NZ_AP021875.1"/>
</dbReference>
<organism evidence="2 3">
    <name type="scientific">Desulfosarcina widdelii</name>
    <dbReference type="NCBI Taxonomy" id="947919"/>
    <lineage>
        <taxon>Bacteria</taxon>
        <taxon>Pseudomonadati</taxon>
        <taxon>Thermodesulfobacteriota</taxon>
        <taxon>Desulfobacteria</taxon>
        <taxon>Desulfobacterales</taxon>
        <taxon>Desulfosarcinaceae</taxon>
        <taxon>Desulfosarcina</taxon>
    </lineage>
</organism>
<evidence type="ECO:0000259" key="1">
    <source>
        <dbReference type="Pfam" id="PF04015"/>
    </source>
</evidence>
<dbReference type="KEGG" id="dwd:DSCW_50410"/>
<proteinExistence type="predicted"/>
<evidence type="ECO:0000313" key="3">
    <source>
        <dbReference type="Proteomes" id="UP000427769"/>
    </source>
</evidence>
<feature type="domain" description="DUF362" evidence="1">
    <location>
        <begin position="39"/>
        <end position="238"/>
    </location>
</feature>
<name>A0A5K7ZH15_9BACT</name>
<reference evidence="2 3" key="1">
    <citation type="submission" date="2019-11" db="EMBL/GenBank/DDBJ databases">
        <title>Comparative genomics of hydrocarbon-degrading Desulfosarcina strains.</title>
        <authorList>
            <person name="Watanabe M."/>
            <person name="Kojima H."/>
            <person name="Fukui M."/>
        </authorList>
    </citation>
    <scope>NUCLEOTIDE SEQUENCE [LARGE SCALE GENOMIC DNA]</scope>
    <source>
        <strain evidence="2 3">PP31</strain>
    </source>
</reference>
<dbReference type="OrthoDB" id="5413829at2"/>
<dbReference type="AlphaFoldDB" id="A0A5K7ZH15"/>
<protein>
    <recommendedName>
        <fullName evidence="1">DUF362 domain-containing protein</fullName>
    </recommendedName>
</protein>
<accession>A0A5K7ZH15</accession>
<keyword evidence="3" id="KW-1185">Reference proteome</keyword>
<dbReference type="Pfam" id="PF04015">
    <property type="entry name" value="DUF362"/>
    <property type="match status" value="1"/>
</dbReference>
<sequence length="481" mass="54570">METRHKVLIMRCDGYDPDVIGGIIKEGMEELGVVPTGKVLLKPNVVIAHPQLFPHAFTRKEFLDGAIWASKARAENAREIAVGERCGITLPTRWAFKNAGYPEVLKKHRTKAYYFDEVKQVPVNLKSGAALRNTMFFPKPIAETDFLINLPKFKAHPWCRLTLSLKNFIGIQDDRHRLVDHNVFLEHKIADLQEAVQPKFIAIDAITAGQKMMLTPTPFHMGAIVMGTNSCAVDTVGCHMVHVDPEDLIHLKHASTRGLGPMNIDEIEVSGDFPLEEVRERTTNFEFCLETIDKYFSDGTNLRCTVGKFPEKHSSDYCWGGCPGALQEAMHLFDAFHPEARQTIKKVHYVVGRVQGPIAFEKDEKILFAGNCTSWKGEINGKEVTINSSYKPPRAVDERKTKTNDMLVKTLATLWSCFRQRKSDYVHAKGCPVSVGDHVHYLSMLGKLKNVNFDPRIVVSLNIDYWKMRFYRAVNRWLTDE</sequence>
<dbReference type="EMBL" id="AP021875">
    <property type="protein sequence ID" value="BBO77624.1"/>
    <property type="molecule type" value="Genomic_DNA"/>
</dbReference>
<gene>
    <name evidence="2" type="ORF">DSCW_50410</name>
</gene>
<dbReference type="Proteomes" id="UP000427769">
    <property type="component" value="Chromosome"/>
</dbReference>
<dbReference type="InterPro" id="IPR007160">
    <property type="entry name" value="DUF362"/>
</dbReference>